<dbReference type="Pfam" id="PF04003">
    <property type="entry name" value="Utp12"/>
    <property type="match status" value="1"/>
</dbReference>
<dbReference type="FunCoup" id="A0A0Q9WE59">
    <property type="interactions" value="2070"/>
</dbReference>
<name>A0A0Q9WE59_DROVI</name>
<dbReference type="InterPro" id="IPR052414">
    <property type="entry name" value="U3_snoRNA-assoc_WDR"/>
</dbReference>
<dbReference type="Gene3D" id="2.130.10.10">
    <property type="entry name" value="YVTN repeat-like/Quinoprotein amine dehydrogenase"/>
    <property type="match status" value="1"/>
</dbReference>
<feature type="region of interest" description="Disordered" evidence="4">
    <location>
        <begin position="617"/>
        <end position="668"/>
    </location>
</feature>
<dbReference type="PANTHER" id="PTHR44267">
    <property type="entry name" value="WD REPEAT-CONTAINING PROTEIN 43"/>
    <property type="match status" value="1"/>
</dbReference>
<dbReference type="GO" id="GO:0000462">
    <property type="term" value="P:maturation of SSU-rRNA from tricistronic rRNA transcript (SSU-rRNA, 5.8S rRNA, LSU-rRNA)"/>
    <property type="evidence" value="ECO:0007669"/>
    <property type="project" value="TreeGrafter"/>
</dbReference>
<dbReference type="OrthoDB" id="30195at2759"/>
<dbReference type="AlphaFoldDB" id="A0A0Q9WE59"/>
<dbReference type="STRING" id="7244.A0A0Q9WE59"/>
<dbReference type="SMR" id="A0A0Q9WE59"/>
<sequence length="668" mass="74877">MKKCIPRKLPKHLVIIFALLTNTKKGVFCSNRFEEMSLVKKHVLGFSSNGGKLFALIDEQGTLRIWDTETNALKQEFTPNLQLAAHCTALTWVTIGAQRPKKSRKSQPQKTSTDDDKLYLALGTVKGTVALYSVTEGKIERILENESHDGPVTSIAYDNDGHLYTVGADCRALVWSLAEERCTGEWPVGPEKPLNIAYSPKSRTLAVASRQIKIFDVDKKELVETCTGHSGEINAINRFQCNNNEYIITTAKMERVISFWKIDRKGRNKASVCTLLMEDVAHSLACEVREDGQLRVASVTRNGNIHIYLLNADSLSAEKYIKPKVSLQIASDGADTVEPIYAVAAHFVHDAQRSHEILFGYGSRRQLQFERYTPNYAEKLNVIVRTDPKKLYTKKQRIEHSTEAALKSQTPVVRPNDVEYNSALPKSKKKIKNDVPMEARLQNLTIQATKLPGGKLQSQSKTQLLMQALHSQNQTMLQAVLGTNDENTIQLTLDRLPLEYISPLVNELSVLLQGKAAKVICALRWLQILATTHTSVMMSEDKEELRDKLGICLGIAEQRLHCITEALQVSGRVNLIINQMKRNTDNHLNENNVLYVDEDPADENSTQLAENNWSDLEEQDNTNYAFDDDDKMEADDDIAADEEDLIMTQNSSDEDEDAETTDTDASAG</sequence>
<organism evidence="6 7">
    <name type="scientific">Drosophila virilis</name>
    <name type="common">Fruit fly</name>
    <dbReference type="NCBI Taxonomy" id="7244"/>
    <lineage>
        <taxon>Eukaryota</taxon>
        <taxon>Metazoa</taxon>
        <taxon>Ecdysozoa</taxon>
        <taxon>Arthropoda</taxon>
        <taxon>Hexapoda</taxon>
        <taxon>Insecta</taxon>
        <taxon>Pterygota</taxon>
        <taxon>Neoptera</taxon>
        <taxon>Endopterygota</taxon>
        <taxon>Diptera</taxon>
        <taxon>Brachycera</taxon>
        <taxon>Muscomorpha</taxon>
        <taxon>Ephydroidea</taxon>
        <taxon>Drosophilidae</taxon>
        <taxon>Drosophila</taxon>
    </lineage>
</organism>
<evidence type="ECO:0000313" key="6">
    <source>
        <dbReference type="EMBL" id="KRF79246.1"/>
    </source>
</evidence>
<dbReference type="InterPro" id="IPR036322">
    <property type="entry name" value="WD40_repeat_dom_sf"/>
</dbReference>
<reference evidence="6 7" key="1">
    <citation type="journal article" date="2007" name="Nature">
        <title>Evolution of genes and genomes on the Drosophila phylogeny.</title>
        <authorList>
            <consortium name="Drosophila 12 Genomes Consortium"/>
            <person name="Clark A.G."/>
            <person name="Eisen M.B."/>
            <person name="Smith D.R."/>
            <person name="Bergman C.M."/>
            <person name="Oliver B."/>
            <person name="Markow T.A."/>
            <person name="Kaufman T.C."/>
            <person name="Kellis M."/>
            <person name="Gelbart W."/>
            <person name="Iyer V.N."/>
            <person name="Pollard D.A."/>
            <person name="Sackton T.B."/>
            <person name="Larracuente A.M."/>
            <person name="Singh N.D."/>
            <person name="Abad J.P."/>
            <person name="Abt D.N."/>
            <person name="Adryan B."/>
            <person name="Aguade M."/>
            <person name="Akashi H."/>
            <person name="Anderson W.W."/>
            <person name="Aquadro C.F."/>
            <person name="Ardell D.H."/>
            <person name="Arguello R."/>
            <person name="Artieri C.G."/>
            <person name="Barbash D.A."/>
            <person name="Barker D."/>
            <person name="Barsanti P."/>
            <person name="Batterham P."/>
            <person name="Batzoglou S."/>
            <person name="Begun D."/>
            <person name="Bhutkar A."/>
            <person name="Blanco E."/>
            <person name="Bosak S.A."/>
            <person name="Bradley R.K."/>
            <person name="Brand A.D."/>
            <person name="Brent M.R."/>
            <person name="Brooks A.N."/>
            <person name="Brown R.H."/>
            <person name="Butlin R.K."/>
            <person name="Caggese C."/>
            <person name="Calvi B.R."/>
            <person name="Bernardo de Carvalho A."/>
            <person name="Caspi A."/>
            <person name="Castrezana S."/>
            <person name="Celniker S.E."/>
            <person name="Chang J.L."/>
            <person name="Chapple C."/>
            <person name="Chatterji S."/>
            <person name="Chinwalla A."/>
            <person name="Civetta A."/>
            <person name="Clifton S.W."/>
            <person name="Comeron J.M."/>
            <person name="Costello J.C."/>
            <person name="Coyne J.A."/>
            <person name="Daub J."/>
            <person name="David R.G."/>
            <person name="Delcher A.L."/>
            <person name="Delehaunty K."/>
            <person name="Do C.B."/>
            <person name="Ebling H."/>
            <person name="Edwards K."/>
            <person name="Eickbush T."/>
            <person name="Evans J.D."/>
            <person name="Filipski A."/>
            <person name="Findeiss S."/>
            <person name="Freyhult E."/>
            <person name="Fulton L."/>
            <person name="Fulton R."/>
            <person name="Garcia A.C."/>
            <person name="Gardiner A."/>
            <person name="Garfield D.A."/>
            <person name="Garvin B.E."/>
            <person name="Gibson G."/>
            <person name="Gilbert D."/>
            <person name="Gnerre S."/>
            <person name="Godfrey J."/>
            <person name="Good R."/>
            <person name="Gotea V."/>
            <person name="Gravely B."/>
            <person name="Greenberg A.J."/>
            <person name="Griffiths-Jones S."/>
            <person name="Gross S."/>
            <person name="Guigo R."/>
            <person name="Gustafson E.A."/>
            <person name="Haerty W."/>
            <person name="Hahn M.W."/>
            <person name="Halligan D.L."/>
            <person name="Halpern A.L."/>
            <person name="Halter G.M."/>
            <person name="Han M.V."/>
            <person name="Heger A."/>
            <person name="Hillier L."/>
            <person name="Hinrichs A.S."/>
            <person name="Holmes I."/>
            <person name="Hoskins R.A."/>
            <person name="Hubisz M.J."/>
            <person name="Hultmark D."/>
            <person name="Huntley M.A."/>
            <person name="Jaffe D.B."/>
            <person name="Jagadeeshan S."/>
            <person name="Jeck W.R."/>
            <person name="Johnson J."/>
            <person name="Jones C.D."/>
            <person name="Jordan W.C."/>
            <person name="Karpen G.H."/>
            <person name="Kataoka E."/>
            <person name="Keightley P.D."/>
            <person name="Kheradpour P."/>
            <person name="Kirkness E.F."/>
            <person name="Koerich L.B."/>
            <person name="Kristiansen K."/>
            <person name="Kudrna D."/>
            <person name="Kulathinal R.J."/>
            <person name="Kumar S."/>
            <person name="Kwok R."/>
            <person name="Lander E."/>
            <person name="Langley C.H."/>
            <person name="Lapoint R."/>
            <person name="Lazzaro B.P."/>
            <person name="Lee S.J."/>
            <person name="Levesque L."/>
            <person name="Li R."/>
            <person name="Lin C.F."/>
            <person name="Lin M.F."/>
            <person name="Lindblad-Toh K."/>
            <person name="Llopart A."/>
            <person name="Long M."/>
            <person name="Low L."/>
            <person name="Lozovsky E."/>
            <person name="Lu J."/>
            <person name="Luo M."/>
            <person name="Machado C.A."/>
            <person name="Makalowski W."/>
            <person name="Marzo M."/>
            <person name="Matsuda M."/>
            <person name="Matzkin L."/>
            <person name="McAllister B."/>
            <person name="McBride C.S."/>
            <person name="McKernan B."/>
            <person name="McKernan K."/>
            <person name="Mendez-Lago M."/>
            <person name="Minx P."/>
            <person name="Mollenhauer M.U."/>
            <person name="Montooth K."/>
            <person name="Mount S.M."/>
            <person name="Mu X."/>
            <person name="Myers E."/>
            <person name="Negre B."/>
            <person name="Newfeld S."/>
            <person name="Nielsen R."/>
            <person name="Noor M.A."/>
            <person name="O'Grady P."/>
            <person name="Pachter L."/>
            <person name="Papaceit M."/>
            <person name="Parisi M.J."/>
            <person name="Parisi M."/>
            <person name="Parts L."/>
            <person name="Pedersen J.S."/>
            <person name="Pesole G."/>
            <person name="Phillippy A.M."/>
            <person name="Ponting C.P."/>
            <person name="Pop M."/>
            <person name="Porcelli D."/>
            <person name="Powell J.R."/>
            <person name="Prohaska S."/>
            <person name="Pruitt K."/>
            <person name="Puig M."/>
            <person name="Quesneville H."/>
            <person name="Ram K.R."/>
            <person name="Rand D."/>
            <person name="Rasmussen M.D."/>
            <person name="Reed L.K."/>
            <person name="Reenan R."/>
            <person name="Reily A."/>
            <person name="Remington K.A."/>
            <person name="Rieger T.T."/>
            <person name="Ritchie M.G."/>
            <person name="Robin C."/>
            <person name="Rogers Y.H."/>
            <person name="Rohde C."/>
            <person name="Rozas J."/>
            <person name="Rubenfield M.J."/>
            <person name="Ruiz A."/>
            <person name="Russo S."/>
            <person name="Salzberg S.L."/>
            <person name="Sanchez-Gracia A."/>
            <person name="Saranga D.J."/>
            <person name="Sato H."/>
            <person name="Schaeffer S.W."/>
            <person name="Schatz M.C."/>
            <person name="Schlenke T."/>
            <person name="Schwartz R."/>
            <person name="Segarra C."/>
            <person name="Singh R.S."/>
            <person name="Sirot L."/>
            <person name="Sirota M."/>
            <person name="Sisneros N.B."/>
            <person name="Smith C.D."/>
            <person name="Smith T.F."/>
            <person name="Spieth J."/>
            <person name="Stage D.E."/>
            <person name="Stark A."/>
            <person name="Stephan W."/>
            <person name="Strausberg R.L."/>
            <person name="Strempel S."/>
            <person name="Sturgill D."/>
            <person name="Sutton G."/>
            <person name="Sutton G.G."/>
            <person name="Tao W."/>
            <person name="Teichmann S."/>
            <person name="Tobari Y.N."/>
            <person name="Tomimura Y."/>
            <person name="Tsolas J.M."/>
            <person name="Valente V.L."/>
            <person name="Venter E."/>
            <person name="Venter J.C."/>
            <person name="Vicario S."/>
            <person name="Vieira F.G."/>
            <person name="Vilella A.J."/>
            <person name="Villasante A."/>
            <person name="Walenz B."/>
            <person name="Wang J."/>
            <person name="Wasserman M."/>
            <person name="Watts T."/>
            <person name="Wilson D."/>
            <person name="Wilson R.K."/>
            <person name="Wing R.A."/>
            <person name="Wolfner M.F."/>
            <person name="Wong A."/>
            <person name="Wong G.K."/>
            <person name="Wu C.I."/>
            <person name="Wu G."/>
            <person name="Yamamoto D."/>
            <person name="Yang H.P."/>
            <person name="Yang S.P."/>
            <person name="Yorke J.A."/>
            <person name="Yoshida K."/>
            <person name="Zdobnov E."/>
            <person name="Zhang P."/>
            <person name="Zhang Y."/>
            <person name="Zimin A.V."/>
            <person name="Baldwin J."/>
            <person name="Abdouelleil A."/>
            <person name="Abdulkadir J."/>
            <person name="Abebe A."/>
            <person name="Abera B."/>
            <person name="Abreu J."/>
            <person name="Acer S.C."/>
            <person name="Aftuck L."/>
            <person name="Alexander A."/>
            <person name="An P."/>
            <person name="Anderson E."/>
            <person name="Anderson S."/>
            <person name="Arachi H."/>
            <person name="Azer M."/>
            <person name="Bachantsang P."/>
            <person name="Barry A."/>
            <person name="Bayul T."/>
            <person name="Berlin A."/>
            <person name="Bessette D."/>
            <person name="Bloom T."/>
            <person name="Blye J."/>
            <person name="Boguslavskiy L."/>
            <person name="Bonnet C."/>
            <person name="Boukhgalter B."/>
            <person name="Bourzgui I."/>
            <person name="Brown A."/>
            <person name="Cahill P."/>
            <person name="Channer S."/>
            <person name="Cheshatsang Y."/>
            <person name="Chuda L."/>
            <person name="Citroen M."/>
            <person name="Collymore A."/>
            <person name="Cooke P."/>
            <person name="Costello M."/>
            <person name="D'Aco K."/>
            <person name="Daza R."/>
            <person name="De Haan G."/>
            <person name="DeGray S."/>
            <person name="DeMaso C."/>
            <person name="Dhargay N."/>
            <person name="Dooley K."/>
            <person name="Dooley E."/>
            <person name="Doricent M."/>
            <person name="Dorje P."/>
            <person name="Dorjee K."/>
            <person name="Dupes A."/>
            <person name="Elong R."/>
            <person name="Falk J."/>
            <person name="Farina A."/>
            <person name="Faro S."/>
            <person name="Ferguson D."/>
            <person name="Fisher S."/>
            <person name="Foley C.D."/>
            <person name="Franke A."/>
            <person name="Friedrich D."/>
            <person name="Gadbois L."/>
            <person name="Gearin G."/>
            <person name="Gearin C.R."/>
            <person name="Giannoukos G."/>
            <person name="Goode T."/>
            <person name="Graham J."/>
            <person name="Grandbois E."/>
            <person name="Grewal S."/>
            <person name="Gyaltsen K."/>
            <person name="Hafez N."/>
            <person name="Hagos B."/>
            <person name="Hall J."/>
            <person name="Henson C."/>
            <person name="Hollinger A."/>
            <person name="Honan T."/>
            <person name="Huard M.D."/>
            <person name="Hughes L."/>
            <person name="Hurhula B."/>
            <person name="Husby M.E."/>
            <person name="Kamat A."/>
            <person name="Kanga B."/>
            <person name="Kashin S."/>
            <person name="Khazanovich D."/>
            <person name="Kisner P."/>
            <person name="Lance K."/>
            <person name="Lara M."/>
            <person name="Lee W."/>
            <person name="Lennon N."/>
            <person name="Letendre F."/>
            <person name="LeVine R."/>
            <person name="Lipovsky A."/>
            <person name="Liu X."/>
            <person name="Liu J."/>
            <person name="Liu S."/>
            <person name="Lokyitsang T."/>
            <person name="Lokyitsang Y."/>
            <person name="Lubonja R."/>
            <person name="Lui A."/>
            <person name="MacDonald P."/>
            <person name="Magnisalis V."/>
            <person name="Maru K."/>
            <person name="Matthews C."/>
            <person name="McCusker W."/>
            <person name="McDonough S."/>
            <person name="Mehta T."/>
            <person name="Meldrim J."/>
            <person name="Meneus L."/>
            <person name="Mihai O."/>
            <person name="Mihalev A."/>
            <person name="Mihova T."/>
            <person name="Mittelman R."/>
            <person name="Mlenga V."/>
            <person name="Montmayeur A."/>
            <person name="Mulrain L."/>
            <person name="Navidi A."/>
            <person name="Naylor J."/>
            <person name="Negash T."/>
            <person name="Nguyen T."/>
            <person name="Nguyen N."/>
            <person name="Nicol R."/>
            <person name="Norbu C."/>
            <person name="Norbu N."/>
            <person name="Novod N."/>
            <person name="O'Neill B."/>
            <person name="Osman S."/>
            <person name="Markiewicz E."/>
            <person name="Oyono O.L."/>
            <person name="Patti C."/>
            <person name="Phunkhang P."/>
            <person name="Pierre F."/>
            <person name="Priest M."/>
            <person name="Raghuraman S."/>
            <person name="Rege F."/>
            <person name="Reyes R."/>
            <person name="Rise C."/>
            <person name="Rogov P."/>
            <person name="Ross K."/>
            <person name="Ryan E."/>
            <person name="Settipalli S."/>
            <person name="Shea T."/>
            <person name="Sherpa N."/>
            <person name="Shi L."/>
            <person name="Shih D."/>
            <person name="Sparrow T."/>
            <person name="Spaulding J."/>
            <person name="Stalker J."/>
            <person name="Stange-Thomann N."/>
            <person name="Stavropoulos S."/>
            <person name="Stone C."/>
            <person name="Strader C."/>
            <person name="Tesfaye S."/>
            <person name="Thomson T."/>
            <person name="Thoulutsang Y."/>
            <person name="Thoulutsang D."/>
            <person name="Topham K."/>
            <person name="Topping I."/>
            <person name="Tsamla T."/>
            <person name="Vassiliev H."/>
            <person name="Vo A."/>
            <person name="Wangchuk T."/>
            <person name="Wangdi T."/>
            <person name="Weiand M."/>
            <person name="Wilkinson J."/>
            <person name="Wilson A."/>
            <person name="Yadav S."/>
            <person name="Young G."/>
            <person name="Yu Q."/>
            <person name="Zembek L."/>
            <person name="Zhong D."/>
            <person name="Zimmer A."/>
            <person name="Zwirko Z."/>
            <person name="Jaffe D.B."/>
            <person name="Alvarez P."/>
            <person name="Brockman W."/>
            <person name="Butler J."/>
            <person name="Chin C."/>
            <person name="Gnerre S."/>
            <person name="Grabherr M."/>
            <person name="Kleber M."/>
            <person name="Mauceli E."/>
            <person name="MacCallum I."/>
        </authorList>
    </citation>
    <scope>NUCLEOTIDE SEQUENCE [LARGE SCALE GENOMIC DNA]</scope>
    <source>
        <strain evidence="7">Tucson 15010-1051.87</strain>
    </source>
</reference>
<comment type="similarity">
    <text evidence="3">Belongs to the UTP5 family.</text>
</comment>
<dbReference type="SUPFAM" id="SSF50978">
    <property type="entry name" value="WD40 repeat-like"/>
    <property type="match status" value="1"/>
</dbReference>
<dbReference type="Proteomes" id="UP000008792">
    <property type="component" value="Unassembled WGS sequence"/>
</dbReference>
<evidence type="ECO:0000313" key="7">
    <source>
        <dbReference type="Proteomes" id="UP000008792"/>
    </source>
</evidence>
<dbReference type="SMART" id="SM00320">
    <property type="entry name" value="WD40"/>
    <property type="match status" value="4"/>
</dbReference>
<gene>
    <name evidence="6" type="primary">Dvir\GJ21303</name>
    <name evidence="6" type="ORF">Dvir_GJ21303</name>
</gene>
<evidence type="ECO:0000256" key="4">
    <source>
        <dbReference type="SAM" id="MobiDB-lite"/>
    </source>
</evidence>
<evidence type="ECO:0000256" key="3">
    <source>
        <dbReference type="ARBA" id="ARBA00038335"/>
    </source>
</evidence>
<evidence type="ECO:0000259" key="5">
    <source>
        <dbReference type="Pfam" id="PF04003"/>
    </source>
</evidence>
<proteinExistence type="inferred from homology"/>
<dbReference type="GO" id="GO:0005730">
    <property type="term" value="C:nucleolus"/>
    <property type="evidence" value="ECO:0007669"/>
    <property type="project" value="TreeGrafter"/>
</dbReference>
<keyword evidence="7" id="KW-1185">Reference proteome</keyword>
<evidence type="ECO:0000256" key="2">
    <source>
        <dbReference type="ARBA" id="ARBA00023242"/>
    </source>
</evidence>
<dbReference type="InterPro" id="IPR001680">
    <property type="entry name" value="WD40_rpt"/>
</dbReference>
<feature type="compositionally biased region" description="Acidic residues" evidence="4">
    <location>
        <begin position="652"/>
        <end position="662"/>
    </location>
</feature>
<comment type="subcellular location">
    <subcellularLocation>
        <location evidence="1">Nucleus</location>
    </subcellularLocation>
</comment>
<dbReference type="InParanoid" id="A0A0Q9WE59"/>
<dbReference type="PANTHER" id="PTHR44267:SF1">
    <property type="entry name" value="WD REPEAT-CONTAINING PROTEIN 43"/>
    <property type="match status" value="1"/>
</dbReference>
<protein>
    <submittedName>
        <fullName evidence="6">Uncharacterized protein, isoform B</fullName>
    </submittedName>
</protein>
<dbReference type="InterPro" id="IPR015943">
    <property type="entry name" value="WD40/YVTN_repeat-like_dom_sf"/>
</dbReference>
<feature type="domain" description="Small-subunit processome Utp12" evidence="5">
    <location>
        <begin position="474"/>
        <end position="577"/>
    </location>
</feature>
<dbReference type="EMBL" id="CH940648">
    <property type="protein sequence ID" value="KRF79246.1"/>
    <property type="molecule type" value="Genomic_DNA"/>
</dbReference>
<evidence type="ECO:0000256" key="1">
    <source>
        <dbReference type="ARBA" id="ARBA00004123"/>
    </source>
</evidence>
<dbReference type="Pfam" id="PF00400">
    <property type="entry name" value="WD40"/>
    <property type="match status" value="1"/>
</dbReference>
<keyword evidence="2" id="KW-0539">Nucleus</keyword>
<dbReference type="InterPro" id="IPR007148">
    <property type="entry name" value="SSU_processome_Utp12"/>
</dbReference>
<feature type="compositionally biased region" description="Acidic residues" evidence="4">
    <location>
        <begin position="617"/>
        <end position="645"/>
    </location>
</feature>
<accession>A0A0Q9WE59</accession>